<sequence length="704" mass="76935">MAMVTGGHYTLKLSQRSFVPKIISLVETNLVEEYRAKFKGSCFGHLLKLGDVKFQGQLIGQLLLCQDEVPSANELVFNVHGKKATTGCLDFALVTGLSFGSYPVLSSKSVFRERVFGAVRGIKIGDIEDKLKTFSKMEGEEETCLKLAMLYAVYGVLLAQSHSKKLDDKYIDLAESFDALNSYPWGRVSFEYLKSRTHETMKDKWSTLTEKKSNQFDVNGFFQALQVWAYEVLPHVGEVCAVRVCPKETPRLGRWKTVDGLVTADELRKKCFPMVAPGDEGLAIGQLKSTKDESRSSYYMSVFKWKVDLGNIVEGPSRPSDADRRKDVRKGKRKAATENETENYGPGEKESMLRRLRELEELVRLQQGRVKWLLTKAGYEGEVEDEELEKPKDHSADHRNSPSTDISEEISNYVPKDEFADLSAHPPADPKKSSAVDPPSDKETPDHFADPLIASSADLPMNTETADLSADPPADPNKVSAADPPTNTETDDLSADLPADPNKVSAADPPTNTETADLSADPPADPNKVSAADPPTNTETADLSSDSPADPNKVSAADPPTNTETADLSADPPADPPTNREIADLPADPPTNSFIADHPADHAADLETADVCGNDSADLPADPSSALVVFEAVSVEPISVHNAESSVVTPDAPRRNKRKNKKGEEGDIVYEPRKGKRTKKKGPAKLTPYTDPDRQNKKKAKTGV</sequence>
<reference evidence="4" key="1">
    <citation type="journal article" date="2024" name="IScience">
        <title>Strigolactones Initiate the Formation of Haustorium-like Structures in Castilleja.</title>
        <authorList>
            <person name="Buerger M."/>
            <person name="Peterson D."/>
            <person name="Chory J."/>
        </authorList>
    </citation>
    <scope>NUCLEOTIDE SEQUENCE [LARGE SCALE GENOMIC DNA]</scope>
</reference>
<proteinExistence type="predicted"/>
<feature type="compositionally biased region" description="Basic and acidic residues" evidence="1">
    <location>
        <begin position="389"/>
        <end position="400"/>
    </location>
</feature>
<name>A0ABD3EAQ6_9LAMI</name>
<dbReference type="Pfam" id="PF09331">
    <property type="entry name" value="DUF1985"/>
    <property type="match status" value="1"/>
</dbReference>
<feature type="region of interest" description="Disordered" evidence="1">
    <location>
        <begin position="314"/>
        <end position="351"/>
    </location>
</feature>
<dbReference type="Proteomes" id="UP001632038">
    <property type="component" value="Unassembled WGS sequence"/>
</dbReference>
<feature type="compositionally biased region" description="Basic residues" evidence="1">
    <location>
        <begin position="674"/>
        <end position="683"/>
    </location>
</feature>
<keyword evidence="4" id="KW-1185">Reference proteome</keyword>
<gene>
    <name evidence="3" type="ORF">CASFOL_004425</name>
</gene>
<feature type="compositionally biased region" description="Basic and acidic residues" evidence="1">
    <location>
        <begin position="428"/>
        <end position="449"/>
    </location>
</feature>
<evidence type="ECO:0000256" key="1">
    <source>
        <dbReference type="SAM" id="MobiDB-lite"/>
    </source>
</evidence>
<comment type="caution">
    <text evidence="3">The sequence shown here is derived from an EMBL/GenBank/DDBJ whole genome shotgun (WGS) entry which is preliminary data.</text>
</comment>
<organism evidence="3 4">
    <name type="scientific">Castilleja foliolosa</name>
    <dbReference type="NCBI Taxonomy" id="1961234"/>
    <lineage>
        <taxon>Eukaryota</taxon>
        <taxon>Viridiplantae</taxon>
        <taxon>Streptophyta</taxon>
        <taxon>Embryophyta</taxon>
        <taxon>Tracheophyta</taxon>
        <taxon>Spermatophyta</taxon>
        <taxon>Magnoliopsida</taxon>
        <taxon>eudicotyledons</taxon>
        <taxon>Gunneridae</taxon>
        <taxon>Pentapetalae</taxon>
        <taxon>asterids</taxon>
        <taxon>lamiids</taxon>
        <taxon>Lamiales</taxon>
        <taxon>Orobanchaceae</taxon>
        <taxon>Pedicularideae</taxon>
        <taxon>Castillejinae</taxon>
        <taxon>Castilleja</taxon>
    </lineage>
</organism>
<feature type="region of interest" description="Disordered" evidence="1">
    <location>
        <begin position="637"/>
        <end position="704"/>
    </location>
</feature>
<evidence type="ECO:0000259" key="2">
    <source>
        <dbReference type="Pfam" id="PF09331"/>
    </source>
</evidence>
<feature type="domain" description="DUF1985" evidence="2">
    <location>
        <begin position="68"/>
        <end position="193"/>
    </location>
</feature>
<evidence type="ECO:0000313" key="3">
    <source>
        <dbReference type="EMBL" id="KAL3651423.1"/>
    </source>
</evidence>
<dbReference type="InterPro" id="IPR015410">
    <property type="entry name" value="DUF1985"/>
</dbReference>
<dbReference type="AlphaFoldDB" id="A0ABD3EAQ6"/>
<feature type="region of interest" description="Disordered" evidence="1">
    <location>
        <begin position="383"/>
        <end position="622"/>
    </location>
</feature>
<dbReference type="PANTHER" id="PTHR48449">
    <property type="entry name" value="DUF1985 DOMAIN-CONTAINING PROTEIN"/>
    <property type="match status" value="1"/>
</dbReference>
<dbReference type="EMBL" id="JAVIJP010000006">
    <property type="protein sequence ID" value="KAL3651423.1"/>
    <property type="molecule type" value="Genomic_DNA"/>
</dbReference>
<dbReference type="PANTHER" id="PTHR48449:SF1">
    <property type="entry name" value="DUF1985 DOMAIN-CONTAINING PROTEIN"/>
    <property type="match status" value="1"/>
</dbReference>
<protein>
    <recommendedName>
        <fullName evidence="2">DUF1985 domain-containing protein</fullName>
    </recommendedName>
</protein>
<accession>A0ABD3EAQ6</accession>
<evidence type="ECO:0000313" key="4">
    <source>
        <dbReference type="Proteomes" id="UP001632038"/>
    </source>
</evidence>
<feature type="compositionally biased region" description="Basic and acidic residues" evidence="1">
    <location>
        <begin position="662"/>
        <end position="673"/>
    </location>
</feature>
<feature type="compositionally biased region" description="Polar residues" evidence="1">
    <location>
        <begin position="535"/>
        <end position="547"/>
    </location>
</feature>